<protein>
    <submittedName>
        <fullName evidence="12">Uncharacterized protein</fullName>
    </submittedName>
</protein>
<keyword evidence="6 11" id="KW-0472">Membrane</keyword>
<keyword evidence="5" id="KW-0654">Proteoglycan</keyword>
<evidence type="ECO:0000256" key="6">
    <source>
        <dbReference type="ARBA" id="ARBA00023136"/>
    </source>
</evidence>
<keyword evidence="9" id="KW-0449">Lipoprotein</keyword>
<evidence type="ECO:0000256" key="4">
    <source>
        <dbReference type="ARBA" id="ARBA00022729"/>
    </source>
</evidence>
<evidence type="ECO:0000256" key="11">
    <source>
        <dbReference type="SAM" id="Phobius"/>
    </source>
</evidence>
<comment type="similarity">
    <text evidence="2">Belongs to the AG-peptide AGP family.</text>
</comment>
<keyword evidence="8" id="KW-0379">Hydroxylation</keyword>
<dbReference type="EMBL" id="KK198763">
    <property type="protein sequence ID" value="KCW47753.1"/>
    <property type="molecule type" value="Genomic_DNA"/>
</dbReference>
<evidence type="ECO:0000256" key="7">
    <source>
        <dbReference type="ARBA" id="ARBA00023180"/>
    </source>
</evidence>
<feature type="transmembrane region" description="Helical" evidence="11">
    <location>
        <begin position="103"/>
        <end position="123"/>
    </location>
</feature>
<dbReference type="GO" id="GO:0098552">
    <property type="term" value="C:side of membrane"/>
    <property type="evidence" value="ECO:0007669"/>
    <property type="project" value="UniProtKB-KW"/>
</dbReference>
<proteinExistence type="inferred from homology"/>
<evidence type="ECO:0000256" key="8">
    <source>
        <dbReference type="ARBA" id="ARBA00023278"/>
    </source>
</evidence>
<evidence type="ECO:0000256" key="3">
    <source>
        <dbReference type="ARBA" id="ARBA00022622"/>
    </source>
</evidence>
<keyword evidence="11" id="KW-1133">Transmembrane helix</keyword>
<dbReference type="Gramene" id="KCW47753">
    <property type="protein sequence ID" value="KCW47753"/>
    <property type="gene ID" value="EUGRSUZ_K01501"/>
</dbReference>
<evidence type="ECO:0000256" key="1">
    <source>
        <dbReference type="ARBA" id="ARBA00004589"/>
    </source>
</evidence>
<keyword evidence="4" id="KW-0732">Signal</keyword>
<feature type="non-terminal residue" evidence="12">
    <location>
        <position position="1"/>
    </location>
</feature>
<dbReference type="GO" id="GO:0012505">
    <property type="term" value="C:endomembrane system"/>
    <property type="evidence" value="ECO:0007669"/>
    <property type="project" value="UniProtKB-SubCell"/>
</dbReference>
<keyword evidence="3" id="KW-0336">GPI-anchor</keyword>
<dbReference type="eggNOG" id="ENOG502R7SF">
    <property type="taxonomic scope" value="Eukaryota"/>
</dbReference>
<organism evidence="12">
    <name type="scientific">Eucalyptus grandis</name>
    <name type="common">Flooded gum</name>
    <dbReference type="NCBI Taxonomy" id="71139"/>
    <lineage>
        <taxon>Eukaryota</taxon>
        <taxon>Viridiplantae</taxon>
        <taxon>Streptophyta</taxon>
        <taxon>Embryophyta</taxon>
        <taxon>Tracheophyta</taxon>
        <taxon>Spermatophyta</taxon>
        <taxon>Magnoliopsida</taxon>
        <taxon>eudicotyledons</taxon>
        <taxon>Gunneridae</taxon>
        <taxon>Pentapetalae</taxon>
        <taxon>rosids</taxon>
        <taxon>malvids</taxon>
        <taxon>Myrtales</taxon>
        <taxon>Myrtaceae</taxon>
        <taxon>Myrtoideae</taxon>
        <taxon>Eucalypteae</taxon>
        <taxon>Eucalyptus</taxon>
    </lineage>
</organism>
<dbReference type="AlphaFoldDB" id="A0A059A1S8"/>
<feature type="transmembrane region" description="Helical" evidence="11">
    <location>
        <begin position="72"/>
        <end position="91"/>
    </location>
</feature>
<keyword evidence="7" id="KW-0325">Glycoprotein</keyword>
<evidence type="ECO:0000256" key="10">
    <source>
        <dbReference type="ARBA" id="ARBA00037868"/>
    </source>
</evidence>
<evidence type="ECO:0000256" key="5">
    <source>
        <dbReference type="ARBA" id="ARBA00022974"/>
    </source>
</evidence>
<evidence type="ECO:0000256" key="2">
    <source>
        <dbReference type="ARBA" id="ARBA00005835"/>
    </source>
</evidence>
<dbReference type="InParanoid" id="A0A059A1S8"/>
<comment type="subcellular location">
    <subcellularLocation>
        <location evidence="10">Endomembrane system</location>
        <topology evidence="10">Lipid-anchor</topology>
    </subcellularLocation>
    <subcellularLocation>
        <location evidence="1">Membrane</location>
        <topology evidence="1">Lipid-anchor</topology>
        <topology evidence="1">GPI-anchor</topology>
    </subcellularLocation>
</comment>
<evidence type="ECO:0000313" key="12">
    <source>
        <dbReference type="EMBL" id="KCW47753.1"/>
    </source>
</evidence>
<gene>
    <name evidence="12" type="ORF">EUGRSUZ_K01501</name>
</gene>
<accession>A0A059A1S8</accession>
<dbReference type="PANTHER" id="PTHR34114:SF11">
    <property type="entry name" value="ARABINOGALACTAN PROTEIN 13-RELATED"/>
    <property type="match status" value="1"/>
</dbReference>
<keyword evidence="11" id="KW-0812">Transmembrane</keyword>
<sequence>PERRNRPPCALSLSPPLRFAYIISHSSPNISREVSSLLFLNRACKRLAFRLLLQPSFAGQQSSTMEAMKMRLFLAVVIAVMAVSAVQSVSAAEAPAPSPASDAPAFVPAVLASVIGALAFGLFV</sequence>
<dbReference type="InterPro" id="IPR039281">
    <property type="entry name" value="AGP3/12/13/14/21"/>
</dbReference>
<evidence type="ECO:0000256" key="9">
    <source>
        <dbReference type="ARBA" id="ARBA00023288"/>
    </source>
</evidence>
<dbReference type="PANTHER" id="PTHR34114">
    <property type="entry name" value="ARABINOGALACTAN PEPTIDE 1"/>
    <property type="match status" value="1"/>
</dbReference>
<name>A0A059A1S8_EUCGR</name>
<reference evidence="12" key="1">
    <citation type="submission" date="2013-07" db="EMBL/GenBank/DDBJ databases">
        <title>The genome of Eucalyptus grandis.</title>
        <authorList>
            <person name="Schmutz J."/>
            <person name="Hayes R."/>
            <person name="Myburg A."/>
            <person name="Tuskan G."/>
            <person name="Grattapaglia D."/>
            <person name="Rokhsar D.S."/>
        </authorList>
    </citation>
    <scope>NUCLEOTIDE SEQUENCE</scope>
    <source>
        <tissue evidence="12">Leaf extractions</tissue>
    </source>
</reference>